<gene>
    <name evidence="2" type="ORF">HT585_20535</name>
</gene>
<organism evidence="2 3">
    <name type="scientific">Ensifer oleiphilus</name>
    <dbReference type="NCBI Taxonomy" id="2742698"/>
    <lineage>
        <taxon>Bacteria</taxon>
        <taxon>Pseudomonadati</taxon>
        <taxon>Pseudomonadota</taxon>
        <taxon>Alphaproteobacteria</taxon>
        <taxon>Hyphomicrobiales</taxon>
        <taxon>Rhizobiaceae</taxon>
        <taxon>Sinorhizobium/Ensifer group</taxon>
        <taxon>Ensifer</taxon>
    </lineage>
</organism>
<dbReference type="RefSeq" id="WP_065781538.1">
    <property type="nucleotide sequence ID" value="NZ_JABWDU010000005.1"/>
</dbReference>
<keyword evidence="3" id="KW-1185">Reference proteome</keyword>
<evidence type="ECO:0000313" key="2">
    <source>
        <dbReference type="EMBL" id="NVD41269.1"/>
    </source>
</evidence>
<reference evidence="2 3" key="1">
    <citation type="submission" date="2020-06" db="EMBL/GenBank/DDBJ databases">
        <authorList>
            <person name="Grouzdev D.S."/>
        </authorList>
    </citation>
    <scope>NUCLEOTIDE SEQUENCE [LARGE SCALE GENOMIC DNA]</scope>
    <source>
        <strain evidence="2 3">HO-A22</strain>
    </source>
</reference>
<dbReference type="Proteomes" id="UP000520198">
    <property type="component" value="Unassembled WGS sequence"/>
</dbReference>
<evidence type="ECO:0000313" key="3">
    <source>
        <dbReference type="Proteomes" id="UP000520198"/>
    </source>
</evidence>
<sequence length="47" mass="5475">MNLARSFNNWRKYRQTCNELGRMSDRELSDLGIGRGDIAYVARQAIK</sequence>
<feature type="domain" description="YjiS-like" evidence="1">
    <location>
        <begin position="3"/>
        <end position="38"/>
    </location>
</feature>
<dbReference type="Pfam" id="PF06568">
    <property type="entry name" value="YjiS-like"/>
    <property type="match status" value="1"/>
</dbReference>
<protein>
    <submittedName>
        <fullName evidence="2">DUF1127 domain-containing protein</fullName>
    </submittedName>
</protein>
<proteinExistence type="predicted"/>
<dbReference type="AlphaFoldDB" id="A0A7Y6Q927"/>
<name>A0A7Y6Q927_9HYPH</name>
<evidence type="ECO:0000259" key="1">
    <source>
        <dbReference type="Pfam" id="PF06568"/>
    </source>
</evidence>
<dbReference type="InterPro" id="IPR009506">
    <property type="entry name" value="YjiS-like"/>
</dbReference>
<dbReference type="EMBL" id="JABWDU010000005">
    <property type="protein sequence ID" value="NVD41269.1"/>
    <property type="molecule type" value="Genomic_DNA"/>
</dbReference>
<comment type="caution">
    <text evidence="2">The sequence shown here is derived from an EMBL/GenBank/DDBJ whole genome shotgun (WGS) entry which is preliminary data.</text>
</comment>
<accession>A0A7Y6Q927</accession>